<dbReference type="PROSITE" id="PS00141">
    <property type="entry name" value="ASP_PROTEASE"/>
    <property type="match status" value="1"/>
</dbReference>
<dbReference type="SUPFAM" id="SSF56672">
    <property type="entry name" value="DNA/RNA polymerases"/>
    <property type="match status" value="1"/>
</dbReference>
<dbReference type="Pfam" id="PF13650">
    <property type="entry name" value="Asp_protease_2"/>
    <property type="match status" value="1"/>
</dbReference>
<dbReference type="Gene3D" id="3.10.10.10">
    <property type="entry name" value="HIV Type 1 Reverse Transcriptase, subunit A, domain 1"/>
    <property type="match status" value="1"/>
</dbReference>
<keyword evidence="3" id="KW-1185">Reference proteome</keyword>
<dbReference type="AlphaFoldDB" id="A0A6H5HJ34"/>
<evidence type="ECO:0000259" key="1">
    <source>
        <dbReference type="Pfam" id="PF00078"/>
    </source>
</evidence>
<evidence type="ECO:0000313" key="3">
    <source>
        <dbReference type="Proteomes" id="UP000479000"/>
    </source>
</evidence>
<dbReference type="Gene3D" id="2.40.70.10">
    <property type="entry name" value="Acid Proteases"/>
    <property type="match status" value="1"/>
</dbReference>
<organism evidence="2 3">
    <name type="scientific">Nesidiocoris tenuis</name>
    <dbReference type="NCBI Taxonomy" id="355587"/>
    <lineage>
        <taxon>Eukaryota</taxon>
        <taxon>Metazoa</taxon>
        <taxon>Ecdysozoa</taxon>
        <taxon>Arthropoda</taxon>
        <taxon>Hexapoda</taxon>
        <taxon>Insecta</taxon>
        <taxon>Pterygota</taxon>
        <taxon>Neoptera</taxon>
        <taxon>Paraneoptera</taxon>
        <taxon>Hemiptera</taxon>
        <taxon>Heteroptera</taxon>
        <taxon>Panheteroptera</taxon>
        <taxon>Cimicomorpha</taxon>
        <taxon>Miridae</taxon>
        <taxon>Dicyphina</taxon>
        <taxon>Nesidiocoris</taxon>
    </lineage>
</organism>
<dbReference type="GO" id="GO:0071897">
    <property type="term" value="P:DNA biosynthetic process"/>
    <property type="evidence" value="ECO:0007669"/>
    <property type="project" value="UniProtKB-ARBA"/>
</dbReference>
<reference evidence="2 3" key="1">
    <citation type="submission" date="2020-02" db="EMBL/GenBank/DDBJ databases">
        <authorList>
            <person name="Ferguson B K."/>
        </authorList>
    </citation>
    <scope>NUCLEOTIDE SEQUENCE [LARGE SCALE GENOMIC DNA]</scope>
</reference>
<dbReference type="CDD" id="cd00303">
    <property type="entry name" value="retropepsin_like"/>
    <property type="match status" value="1"/>
</dbReference>
<dbReference type="InterPro" id="IPR043502">
    <property type="entry name" value="DNA/RNA_pol_sf"/>
</dbReference>
<dbReference type="InterPro" id="IPR043128">
    <property type="entry name" value="Rev_trsase/Diguanyl_cyclase"/>
</dbReference>
<proteinExistence type="predicted"/>
<accession>A0A6H5HJ34</accession>
<evidence type="ECO:0000313" key="2">
    <source>
        <dbReference type="EMBL" id="CAB0014106.1"/>
    </source>
</evidence>
<dbReference type="GO" id="GO:0006508">
    <property type="term" value="P:proteolysis"/>
    <property type="evidence" value="ECO:0007669"/>
    <property type="project" value="InterPro"/>
</dbReference>
<gene>
    <name evidence="2" type="ORF">NTEN_LOCUS18606</name>
</gene>
<dbReference type="InterPro" id="IPR001969">
    <property type="entry name" value="Aspartic_peptidase_AS"/>
</dbReference>
<dbReference type="GO" id="GO:0004190">
    <property type="term" value="F:aspartic-type endopeptidase activity"/>
    <property type="evidence" value="ECO:0007669"/>
    <property type="project" value="InterPro"/>
</dbReference>
<dbReference type="Gene3D" id="3.30.70.270">
    <property type="match status" value="1"/>
</dbReference>
<protein>
    <recommendedName>
        <fullName evidence="1">Reverse transcriptase domain-containing protein</fullName>
    </recommendedName>
</protein>
<dbReference type="SUPFAM" id="SSF50630">
    <property type="entry name" value="Acid proteases"/>
    <property type="match status" value="1"/>
</dbReference>
<dbReference type="EMBL" id="CADCXU010027241">
    <property type="protein sequence ID" value="CAB0014106.1"/>
    <property type="molecule type" value="Genomic_DNA"/>
</dbReference>
<feature type="non-terminal residue" evidence="2">
    <location>
        <position position="536"/>
    </location>
</feature>
<feature type="domain" description="Reverse transcriptase" evidence="1">
    <location>
        <begin position="463"/>
        <end position="529"/>
    </location>
</feature>
<sequence>MENLLKPSRFDTLPDAPSAAKEWLHWLATYNHFVEEAQLDDKKKLKVLVNYLSSSVYDFISECTSFKSALKVLSDLYVKPTNEIFARYLLSSRKQLANESVDQYLQILKTLSKDCNFKAVSAAQNREDCVRDAFVKGLVSSDIRQKLLENSILSLDEAAAKARAIESSVKQSQIYCSHSSNMSEPVFSITQNSNHNAKEIAPVSALQTRKCYFCGSTRLHPRIECPARDSVCSLCKKRGHFPKVCLSRGKRQISSAHEFDEDDPCVATILAASPAALAKAVVPARIGGVQAHCLIDTGSSSSYINEEFAKKHGFPIVSTSSKNKITMASTNLSTSVSGVVVLDLELQGFRYTNFKLSVLPSLCSDILIGHDIMQKHTRVDLNFGGNQPPLSITAVTQAAVEPVRLFTNLDPDIRPIATKSKKHTPEDLTFIKTEVKQLLDDGIIEESISPWRAQVLVVRSDTRKRRMVINYAQTINKFTVLDAYPVPNIDEMVSEIAKYSVFSTLDLKSAYHQVPIHRDDRPYTAFEADGNLYQFK</sequence>
<name>A0A6H5HJ34_9HEMI</name>
<dbReference type="InterPro" id="IPR000477">
    <property type="entry name" value="RT_dom"/>
</dbReference>
<dbReference type="Gene3D" id="4.10.60.10">
    <property type="entry name" value="Zinc finger, CCHC-type"/>
    <property type="match status" value="1"/>
</dbReference>
<dbReference type="InterPro" id="IPR050951">
    <property type="entry name" value="Retrovirus_Pol_polyprotein"/>
</dbReference>
<dbReference type="PANTHER" id="PTHR37984">
    <property type="entry name" value="PROTEIN CBG26694"/>
    <property type="match status" value="1"/>
</dbReference>
<dbReference type="Proteomes" id="UP000479000">
    <property type="component" value="Unassembled WGS sequence"/>
</dbReference>
<dbReference type="InterPro" id="IPR021109">
    <property type="entry name" value="Peptidase_aspartic_dom_sf"/>
</dbReference>
<dbReference type="Pfam" id="PF00078">
    <property type="entry name" value="RVT_1"/>
    <property type="match status" value="1"/>
</dbReference>
<dbReference type="PANTHER" id="PTHR37984:SF9">
    <property type="entry name" value="INTEGRASE CATALYTIC DOMAIN-CONTAINING PROTEIN"/>
    <property type="match status" value="1"/>
</dbReference>
<dbReference type="CDD" id="cd01647">
    <property type="entry name" value="RT_LTR"/>
    <property type="match status" value="1"/>
</dbReference>
<dbReference type="OrthoDB" id="6617456at2759"/>